<dbReference type="EMBL" id="LT984809">
    <property type="protein sequence ID" value="SPD49343.1"/>
    <property type="molecule type" value="Genomic_DNA"/>
</dbReference>
<sequence>MYVISIGSARSEMRTTLAGVLEYLNQDRRGMAAPRPADVTVRHVERGDIAVHQLKSGRMAVCPRGTARSILVQILDEVERYIVRVDGKVLRPHEMSRASWGAVVAAGRLAFFPEEAIDLAAAETGPLLHTRDLFEAEGPFDIAAFVDNEFRRRFGYGRQGPAYAPGASPNARHELHVAYVLLRGEKVRECVLSAYRDDPEIGKHDLTWLRPLIEVPALRGALSPAQLQGLCHVMRHDGLKITADNAGKLLAIVRRLPVGCGVVQVDDALFSAGMLQPRTAVALDAAKGPKGPAATPVSPLAQRIHALTTQRRFDATMERAKAQREALEISQRHFDDLARRAVADRTCAGYDWANMVALAVLQRDVAAVLEVFDSPKDWNTDSKRALREVTGVDLLQCTAALRRRRIFELCGFSPAEQERWETEAAAAKADRAAAREFEDARKRAEASNWRLEGGKVLNGREYVDFCIAEGFSEIIDMPRGRARAYRICNPRRGMSRPLRAKDGTLSYARARLAQAAVPAAIAA</sequence>
<gene>
    <name evidence="2" type="ORF">CBM2612_P0688</name>
    <name evidence="1" type="ORF">CBM2613_U10089</name>
</gene>
<protein>
    <submittedName>
        <fullName evidence="1">Uncharacterized protein</fullName>
    </submittedName>
</protein>
<accession>A0A375EF55</accession>
<name>A0A375EF55_9BURK</name>
<dbReference type="Proteomes" id="UP000256952">
    <property type="component" value="Unassembled WGS sequence"/>
</dbReference>
<reference evidence="2 3" key="2">
    <citation type="submission" date="2018-01" db="EMBL/GenBank/DDBJ databases">
        <authorList>
            <person name="Gaut B.S."/>
            <person name="Morton B.R."/>
            <person name="Clegg M.T."/>
            <person name="Duvall M.R."/>
        </authorList>
    </citation>
    <scope>NUCLEOTIDE SEQUENCE [LARGE SCALE GENOMIC DNA]</scope>
    <source>
        <strain evidence="2">Cupriavidus taiwanensis STM 8555</strain>
        <plasmid evidence="2">I</plasmid>
    </source>
</reference>
<dbReference type="AlphaFoldDB" id="A0A375EF55"/>
<organism evidence="1 3">
    <name type="scientific">Cupriavidus taiwanensis</name>
    <dbReference type="NCBI Taxonomy" id="164546"/>
    <lineage>
        <taxon>Bacteria</taxon>
        <taxon>Pseudomonadati</taxon>
        <taxon>Pseudomonadota</taxon>
        <taxon>Betaproteobacteria</taxon>
        <taxon>Burkholderiales</taxon>
        <taxon>Burkholderiaceae</taxon>
        <taxon>Cupriavidus</taxon>
    </lineage>
</organism>
<geneLocation type="plasmid" evidence="2">
    <name>I</name>
</geneLocation>
<evidence type="ECO:0000313" key="1">
    <source>
        <dbReference type="EMBL" id="SOZ75187.1"/>
    </source>
</evidence>
<proteinExistence type="predicted"/>
<keyword evidence="2" id="KW-0614">Plasmid</keyword>
<evidence type="ECO:0000313" key="3">
    <source>
        <dbReference type="Proteomes" id="UP000256952"/>
    </source>
</evidence>
<evidence type="ECO:0000313" key="2">
    <source>
        <dbReference type="EMBL" id="SPD49343.1"/>
    </source>
</evidence>
<dbReference type="RefSeq" id="WP_115683937.1">
    <property type="nucleotide sequence ID" value="NZ_LT976994.1"/>
</dbReference>
<reference evidence="1" key="1">
    <citation type="submission" date="2018-01" db="EMBL/GenBank/DDBJ databases">
        <authorList>
            <person name="Clerissi C."/>
        </authorList>
    </citation>
    <scope>NUCLEOTIDE SEQUENCE</scope>
    <source>
        <strain evidence="1">Cupriavidus taiwanensis STM 8556</strain>
    </source>
</reference>
<dbReference type="EMBL" id="OFTH01000052">
    <property type="protein sequence ID" value="SOZ75187.1"/>
    <property type="molecule type" value="Genomic_DNA"/>
</dbReference>